<name>A0AAN8HAJ1_CHAGU</name>
<dbReference type="GO" id="GO:0003682">
    <property type="term" value="F:chromatin binding"/>
    <property type="evidence" value="ECO:0007669"/>
    <property type="project" value="TreeGrafter"/>
</dbReference>
<evidence type="ECO:0000256" key="2">
    <source>
        <dbReference type="ARBA" id="ARBA00022723"/>
    </source>
</evidence>
<dbReference type="GO" id="GO:0003677">
    <property type="term" value="F:DNA binding"/>
    <property type="evidence" value="ECO:0007669"/>
    <property type="project" value="UniProtKB-UniRule"/>
</dbReference>
<evidence type="ECO:0000256" key="3">
    <source>
        <dbReference type="ARBA" id="ARBA00022737"/>
    </source>
</evidence>
<keyword evidence="18" id="KW-1185">Reference proteome</keyword>
<feature type="compositionally biased region" description="Acidic residues" evidence="14">
    <location>
        <begin position="729"/>
        <end position="738"/>
    </location>
</feature>
<evidence type="ECO:0000256" key="5">
    <source>
        <dbReference type="ARBA" id="ARBA00022833"/>
    </source>
</evidence>
<feature type="repeat" description="MBT" evidence="13">
    <location>
        <begin position="600"/>
        <end position="696"/>
    </location>
</feature>
<keyword evidence="6" id="KW-0156">Chromatin regulator</keyword>
<evidence type="ECO:0000259" key="15">
    <source>
        <dbReference type="PROSITE" id="PS50950"/>
    </source>
</evidence>
<evidence type="ECO:0000313" key="17">
    <source>
        <dbReference type="EMBL" id="KAK5905619.1"/>
    </source>
</evidence>
<evidence type="ECO:0000256" key="8">
    <source>
        <dbReference type="ARBA" id="ARBA00023125"/>
    </source>
</evidence>
<keyword evidence="4 12" id="KW-0863">Zinc-finger</keyword>
<evidence type="ECO:0008006" key="19">
    <source>
        <dbReference type="Google" id="ProtNLM"/>
    </source>
</evidence>
<keyword evidence="2" id="KW-0479">Metal-binding</keyword>
<comment type="subcellular location">
    <subcellularLocation>
        <location evidence="1">Nucleus</location>
    </subcellularLocation>
</comment>
<dbReference type="PANTHER" id="PTHR12247">
    <property type="entry name" value="POLYCOMB GROUP PROTEIN"/>
    <property type="match status" value="1"/>
</dbReference>
<feature type="compositionally biased region" description="Basic and acidic residues" evidence="14">
    <location>
        <begin position="153"/>
        <end position="164"/>
    </location>
</feature>
<proteinExistence type="predicted"/>
<dbReference type="Pfam" id="PF21319">
    <property type="entry name" value="zf-FCS_1"/>
    <property type="match status" value="1"/>
</dbReference>
<evidence type="ECO:0000256" key="10">
    <source>
        <dbReference type="ARBA" id="ARBA00023242"/>
    </source>
</evidence>
<evidence type="ECO:0000256" key="9">
    <source>
        <dbReference type="ARBA" id="ARBA00023163"/>
    </source>
</evidence>
<feature type="compositionally biased region" description="Acidic residues" evidence="14">
    <location>
        <begin position="846"/>
        <end position="859"/>
    </location>
</feature>
<feature type="compositionally biased region" description="Low complexity" evidence="14">
    <location>
        <begin position="834"/>
        <end position="845"/>
    </location>
</feature>
<feature type="repeat" description="MBT" evidence="13">
    <location>
        <begin position="269"/>
        <end position="373"/>
    </location>
</feature>
<dbReference type="Gene3D" id="3.30.60.160">
    <property type="match status" value="1"/>
</dbReference>
<feature type="repeat" description="MBT" evidence="13">
    <location>
        <begin position="381"/>
        <end position="486"/>
    </location>
</feature>
<dbReference type="GO" id="GO:0045892">
    <property type="term" value="P:negative regulation of DNA-templated transcription"/>
    <property type="evidence" value="ECO:0007669"/>
    <property type="project" value="TreeGrafter"/>
</dbReference>
<evidence type="ECO:0000256" key="7">
    <source>
        <dbReference type="ARBA" id="ARBA00023015"/>
    </source>
</evidence>
<feature type="domain" description="FCS-type" evidence="16">
    <location>
        <begin position="191"/>
        <end position="226"/>
    </location>
</feature>
<dbReference type="PROSITE" id="PS51024">
    <property type="entry name" value="ZF_FCS"/>
    <property type="match status" value="1"/>
</dbReference>
<sequence length="872" mass="97612">MLCAGATSKCEDVKSKRPQHIGLRVQNSLTAVRNISLRAYTFMMPYHCVAYGCGKTAEDDVTLFKFPKDQDEFCKWEKQVQRTRSQWVATPNSHLCSEHFGRDYFEPKLPSGALKLKAGAAPTIFIRPRCSSCSGVGCIHCLPAIQRRGITAEPRERTSGEHIEIAPVQSEESTGESDEEQPTRGGMMPGEKSEEQTVVCEMCGTTGDLNTFFSKTKRFCSLSCSRSYSSNSKKTSILARLQGKPPTKKATVLNKVNKAPAQEASPAGFEWGAYLEKETALAAAVSCFRHAPLCAQWDDIALGMKVEVLNTNAVLPSKVYWIASVIQIAGYKALLRYEGFEEDSSHDFWCSLVSAELNPIGWCAMTSKLLVPPQDVKQNIPDWKEYLMKTLVGNHTLPVDFYLKLGESMRTSFRVGMRVEVVDPKHVSRTRLAAVHSIRGGRLRLVYEDQSDAPENIVDDFWCHLASALLHQIGWSQQVGHNIKAPVTTTGPASTSFRGNYDSSFVLFKKPRFVYMEGCYFEEGMKLEAIDPLNLGSICVATIQKVLLDGYLMVGIDGVSSNGYDWFCYHASSHAILPVDFCKKNSIPLTVPPDYDSQIFTWEEYLTDTNAKSVPPRLFNADFPGHGFSPDMKLEAVDLMEPRLLCVATVKRCVGRLLLIHFDGWEDEFDQWFDHQSPDIYPVGWCDLMDYPLQPPPGLVLYDPAAQNKKQKGKRRKRNGKKRVSQELTEAEEDDVQQPDDVSTDAPPEPENLRLPPKVPLVLPKTEPEERDISAVQVKVEEVEEEMETPKATLDRIKKEEGGQRKSGQQQETKASSMDETSHETTRGRRSEEFGSFGESFSGESNMEEESYMEEESNTEQDTTGEAAGMET</sequence>
<dbReference type="SUPFAM" id="SSF57716">
    <property type="entry name" value="Glucocorticoid receptor-like (DNA-binding domain)"/>
    <property type="match status" value="1"/>
</dbReference>
<dbReference type="AlphaFoldDB" id="A0AAN8HAJ1"/>
<dbReference type="Pfam" id="PF02820">
    <property type="entry name" value="MBT"/>
    <property type="match status" value="4"/>
</dbReference>
<feature type="domain" description="THAP-type" evidence="15">
    <location>
        <begin position="44"/>
        <end position="125"/>
    </location>
</feature>
<dbReference type="InterPro" id="IPR012313">
    <property type="entry name" value="Znf_FCS"/>
</dbReference>
<dbReference type="EMBL" id="JAURVH010001530">
    <property type="protein sequence ID" value="KAK5905619.1"/>
    <property type="molecule type" value="Genomic_DNA"/>
</dbReference>
<dbReference type="GO" id="GO:0008270">
    <property type="term" value="F:zinc ion binding"/>
    <property type="evidence" value="ECO:0007669"/>
    <property type="project" value="UniProtKB-KW"/>
</dbReference>
<feature type="compositionally biased region" description="Basic residues" evidence="14">
    <location>
        <begin position="709"/>
        <end position="723"/>
    </location>
</feature>
<dbReference type="CDD" id="cd20100">
    <property type="entry name" value="MBT_dSfmbt-like_rpt4"/>
    <property type="match status" value="1"/>
</dbReference>
<dbReference type="Gene3D" id="6.20.210.20">
    <property type="entry name" value="THAP domain"/>
    <property type="match status" value="1"/>
</dbReference>
<dbReference type="PROSITE" id="PS51079">
    <property type="entry name" value="MBT"/>
    <property type="match status" value="4"/>
</dbReference>
<dbReference type="InterPro" id="IPR050548">
    <property type="entry name" value="PcG_chromatin_remod_factors"/>
</dbReference>
<feature type="repeat" description="MBT" evidence="13">
    <location>
        <begin position="489"/>
        <end position="592"/>
    </location>
</feature>
<gene>
    <name evidence="17" type="ORF">CgunFtcFv8_001562</name>
</gene>
<organism evidence="17 18">
    <name type="scientific">Champsocephalus gunnari</name>
    <name type="common">Mackerel icefish</name>
    <dbReference type="NCBI Taxonomy" id="52237"/>
    <lineage>
        <taxon>Eukaryota</taxon>
        <taxon>Metazoa</taxon>
        <taxon>Chordata</taxon>
        <taxon>Craniata</taxon>
        <taxon>Vertebrata</taxon>
        <taxon>Euteleostomi</taxon>
        <taxon>Actinopterygii</taxon>
        <taxon>Neopterygii</taxon>
        <taxon>Teleostei</taxon>
        <taxon>Neoteleostei</taxon>
        <taxon>Acanthomorphata</taxon>
        <taxon>Eupercaria</taxon>
        <taxon>Perciformes</taxon>
        <taxon>Notothenioidei</taxon>
        <taxon>Channichthyidae</taxon>
        <taxon>Champsocephalus</taxon>
    </lineage>
</organism>
<dbReference type="GO" id="GO:0006325">
    <property type="term" value="P:chromatin organization"/>
    <property type="evidence" value="ECO:0007669"/>
    <property type="project" value="UniProtKB-KW"/>
</dbReference>
<evidence type="ECO:0000256" key="6">
    <source>
        <dbReference type="ARBA" id="ARBA00022853"/>
    </source>
</evidence>
<dbReference type="InterPro" id="IPR006612">
    <property type="entry name" value="THAP_Znf"/>
</dbReference>
<feature type="compositionally biased region" description="Basic and acidic residues" evidence="14">
    <location>
        <begin position="793"/>
        <end position="804"/>
    </location>
</feature>
<evidence type="ECO:0000256" key="1">
    <source>
        <dbReference type="ARBA" id="ARBA00004123"/>
    </source>
</evidence>
<accession>A0AAN8HAJ1</accession>
<protein>
    <recommendedName>
        <fullName evidence="19">Lethal(3)malignant brain tumor-like protein 2</fullName>
    </recommendedName>
</protein>
<dbReference type="InterPro" id="IPR038603">
    <property type="entry name" value="Znf_FCS_sf"/>
</dbReference>
<feature type="region of interest" description="Disordered" evidence="14">
    <location>
        <begin position="706"/>
        <end position="872"/>
    </location>
</feature>
<dbReference type="GO" id="GO:0042393">
    <property type="term" value="F:histone binding"/>
    <property type="evidence" value="ECO:0007669"/>
    <property type="project" value="TreeGrafter"/>
</dbReference>
<keyword evidence="9" id="KW-0804">Transcription</keyword>
<feature type="compositionally biased region" description="Polar residues" evidence="14">
    <location>
        <begin position="806"/>
        <end position="819"/>
    </location>
</feature>
<dbReference type="Gene3D" id="2.30.30.140">
    <property type="match status" value="4"/>
</dbReference>
<comment type="caution">
    <text evidence="17">The sequence shown here is derived from an EMBL/GenBank/DDBJ whole genome shotgun (WGS) entry which is preliminary data.</text>
</comment>
<dbReference type="PROSITE" id="PS50950">
    <property type="entry name" value="ZF_THAP"/>
    <property type="match status" value="1"/>
</dbReference>
<feature type="compositionally biased region" description="Low complexity" evidence="14">
    <location>
        <begin position="753"/>
        <end position="765"/>
    </location>
</feature>
<evidence type="ECO:0000313" key="18">
    <source>
        <dbReference type="Proteomes" id="UP001331515"/>
    </source>
</evidence>
<keyword evidence="7" id="KW-0805">Transcription regulation</keyword>
<dbReference type="Pfam" id="PF05485">
    <property type="entry name" value="THAP"/>
    <property type="match status" value="1"/>
</dbReference>
<dbReference type="SMART" id="SM00692">
    <property type="entry name" value="DM3"/>
    <property type="match status" value="1"/>
</dbReference>
<evidence type="ECO:0000256" key="4">
    <source>
        <dbReference type="ARBA" id="ARBA00022771"/>
    </source>
</evidence>
<dbReference type="InterPro" id="IPR004092">
    <property type="entry name" value="Mbt"/>
</dbReference>
<evidence type="ECO:0000256" key="11">
    <source>
        <dbReference type="PROSITE-ProRule" id="PRU00309"/>
    </source>
</evidence>
<feature type="compositionally biased region" description="Basic and acidic residues" evidence="14">
    <location>
        <begin position="820"/>
        <end position="833"/>
    </location>
</feature>
<keyword evidence="10" id="KW-0539">Nucleus</keyword>
<dbReference type="Proteomes" id="UP001331515">
    <property type="component" value="Unassembled WGS sequence"/>
</dbReference>
<dbReference type="PANTHER" id="PTHR12247:SF64">
    <property type="entry name" value="LETHAL(3)MALIGNANT BRAIN TUMOR-LIKE PROTEIN 2"/>
    <property type="match status" value="1"/>
</dbReference>
<keyword evidence="8 11" id="KW-0238">DNA-binding</keyword>
<dbReference type="SMART" id="SM00980">
    <property type="entry name" value="THAP"/>
    <property type="match status" value="1"/>
</dbReference>
<keyword evidence="5" id="KW-0862">Zinc</keyword>
<dbReference type="SMART" id="SM00561">
    <property type="entry name" value="MBT"/>
    <property type="match status" value="4"/>
</dbReference>
<dbReference type="InterPro" id="IPR038441">
    <property type="entry name" value="THAP_Znf_sf"/>
</dbReference>
<dbReference type="GO" id="GO:0005634">
    <property type="term" value="C:nucleus"/>
    <property type="evidence" value="ECO:0007669"/>
    <property type="project" value="UniProtKB-SubCell"/>
</dbReference>
<evidence type="ECO:0000259" key="16">
    <source>
        <dbReference type="PROSITE" id="PS51024"/>
    </source>
</evidence>
<keyword evidence="3" id="KW-0677">Repeat</keyword>
<evidence type="ECO:0000256" key="12">
    <source>
        <dbReference type="PROSITE-ProRule" id="PRU00367"/>
    </source>
</evidence>
<dbReference type="SUPFAM" id="SSF63748">
    <property type="entry name" value="Tudor/PWWP/MBT"/>
    <property type="match status" value="4"/>
</dbReference>
<feature type="region of interest" description="Disordered" evidence="14">
    <location>
        <begin position="152"/>
        <end position="192"/>
    </location>
</feature>
<reference evidence="17 18" key="1">
    <citation type="journal article" date="2023" name="Mol. Biol. Evol.">
        <title>Genomics of Secondarily Temperate Adaptation in the Only Non-Antarctic Icefish.</title>
        <authorList>
            <person name="Rivera-Colon A.G."/>
            <person name="Rayamajhi N."/>
            <person name="Minhas B.F."/>
            <person name="Madrigal G."/>
            <person name="Bilyk K.T."/>
            <person name="Yoon V."/>
            <person name="Hune M."/>
            <person name="Gregory S."/>
            <person name="Cheng C.H.C."/>
            <person name="Catchen J.M."/>
        </authorList>
    </citation>
    <scope>NUCLEOTIDE SEQUENCE [LARGE SCALE GENOMIC DNA]</scope>
    <source>
        <tissue evidence="17">White muscle</tissue>
    </source>
</reference>
<evidence type="ECO:0000256" key="13">
    <source>
        <dbReference type="PROSITE-ProRule" id="PRU00459"/>
    </source>
</evidence>
<evidence type="ECO:0000256" key="14">
    <source>
        <dbReference type="SAM" id="MobiDB-lite"/>
    </source>
</evidence>